<keyword evidence="20" id="KW-1185">Reference proteome</keyword>
<dbReference type="EC" id="2.7.1.40" evidence="5 15"/>
<sequence length="489" mass="52483">MTQAISPRSRKVRVLATLGPASASPEMIEKLFRAGADAFRINMSHGDQASKIPLFEAIRGMEATTGRPTTILADLQGPKLRVGKFAEGKVMLVTGHQFTLDRDPTPGDATRVELPHREIFEAAHPDARLLLDDGKLVLRVTDVAPDRLTTIVEVGGPLSNNKGLNVPDMVLPLAALTEKDRSDLSFAVEQGADWIALSFVQRPEDLMEARRLIGGKAALLAKIEKPSAIARLEEILEQCDGVMVARGDLGVELPPQTVPPLQKRIVESARRLGRPVIVATQMLESMIESPSPTRAEVSDVATAVYDGADAIMLSAESAAGKWPIESVSMMNSIADAVERDPAHGDRVHFTVTKPDPTTADALAEAAKNIAATVSASAIICFTTSGSTARRIARERPLVPILVLTPERDTARRLGLLWGTHAVQTRDVDSFEEMVAKAKRMALRHGLAKAGDRVIVCAGVPFKTPGSTNVLHVVTLLGDELTSYTGPEGN</sequence>
<dbReference type="UniPathway" id="UPA00109">
    <property type="reaction ID" value="UER00188"/>
</dbReference>
<evidence type="ECO:0000256" key="12">
    <source>
        <dbReference type="ARBA" id="ARBA00022842"/>
    </source>
</evidence>
<keyword evidence="9" id="KW-0547">Nucleotide-binding</keyword>
<evidence type="ECO:0000256" key="5">
    <source>
        <dbReference type="ARBA" id="ARBA00012142"/>
    </source>
</evidence>
<keyword evidence="14 19" id="KW-0670">Pyruvate</keyword>
<dbReference type="FunFam" id="3.20.20.60:FF:000025">
    <property type="entry name" value="Pyruvate kinase"/>
    <property type="match status" value="1"/>
</dbReference>
<evidence type="ECO:0000256" key="4">
    <source>
        <dbReference type="ARBA" id="ARBA00008663"/>
    </source>
</evidence>
<dbReference type="InterPro" id="IPR015813">
    <property type="entry name" value="Pyrv/PenolPyrv_kinase-like_dom"/>
</dbReference>
<dbReference type="Gene3D" id="2.40.33.10">
    <property type="entry name" value="PK beta-barrel domain-like"/>
    <property type="match status" value="1"/>
</dbReference>
<dbReference type="PRINTS" id="PR01050">
    <property type="entry name" value="PYRUVTKNASE"/>
</dbReference>
<dbReference type="InterPro" id="IPR001697">
    <property type="entry name" value="Pyr_Knase"/>
</dbReference>
<dbReference type="InterPro" id="IPR015793">
    <property type="entry name" value="Pyrv_Knase_brl"/>
</dbReference>
<feature type="domain" description="Pyruvate kinase C-terminal" evidence="18">
    <location>
        <begin position="360"/>
        <end position="473"/>
    </location>
</feature>
<evidence type="ECO:0000259" key="18">
    <source>
        <dbReference type="Pfam" id="PF02887"/>
    </source>
</evidence>
<evidence type="ECO:0000256" key="14">
    <source>
        <dbReference type="ARBA" id="ARBA00023317"/>
    </source>
</evidence>
<dbReference type="InterPro" id="IPR015806">
    <property type="entry name" value="Pyrv_Knase_insert_dom_sf"/>
</dbReference>
<dbReference type="AlphaFoldDB" id="A0A7X6BBZ6"/>
<comment type="caution">
    <text evidence="19">The sequence shown here is derived from an EMBL/GenBank/DDBJ whole genome shotgun (WGS) entry which is preliminary data.</text>
</comment>
<reference evidence="19 20" key="1">
    <citation type="submission" date="2020-03" db="EMBL/GenBank/DDBJ databases">
        <title>Genomic Encyclopedia of Type Strains, Phase IV (KMG-IV): sequencing the most valuable type-strain genomes for metagenomic binning, comparative biology and taxonomic classification.</title>
        <authorList>
            <person name="Goeker M."/>
        </authorList>
    </citation>
    <scope>NUCLEOTIDE SEQUENCE [LARGE SCALE GENOMIC DNA]</scope>
    <source>
        <strain evidence="19 20">DSM 7225</strain>
    </source>
</reference>
<dbReference type="Pfam" id="PF00224">
    <property type="entry name" value="PK"/>
    <property type="match status" value="1"/>
</dbReference>
<evidence type="ECO:0000256" key="10">
    <source>
        <dbReference type="ARBA" id="ARBA00022777"/>
    </source>
</evidence>
<evidence type="ECO:0000256" key="7">
    <source>
        <dbReference type="ARBA" id="ARBA00022679"/>
    </source>
</evidence>
<dbReference type="Gene3D" id="3.40.1380.20">
    <property type="entry name" value="Pyruvate kinase, C-terminal domain"/>
    <property type="match status" value="1"/>
</dbReference>
<keyword evidence="8" id="KW-0479">Metal-binding</keyword>
<dbReference type="NCBIfam" id="NF004491">
    <property type="entry name" value="PRK05826.1"/>
    <property type="match status" value="1"/>
</dbReference>
<dbReference type="InterPro" id="IPR015795">
    <property type="entry name" value="Pyrv_Knase_C"/>
</dbReference>
<dbReference type="InterPro" id="IPR040442">
    <property type="entry name" value="Pyrv_kinase-like_dom_sf"/>
</dbReference>
<dbReference type="SUPFAM" id="SSF51621">
    <property type="entry name" value="Phosphoenolpyruvate/pyruvate domain"/>
    <property type="match status" value="1"/>
</dbReference>
<dbReference type="Pfam" id="PF02887">
    <property type="entry name" value="PK_C"/>
    <property type="match status" value="1"/>
</dbReference>
<proteinExistence type="inferred from homology"/>
<evidence type="ECO:0000256" key="3">
    <source>
        <dbReference type="ARBA" id="ARBA00004997"/>
    </source>
</evidence>
<dbReference type="NCBIfam" id="NF004886">
    <property type="entry name" value="PRK06247.1"/>
    <property type="match status" value="1"/>
</dbReference>
<evidence type="ECO:0000256" key="6">
    <source>
        <dbReference type="ARBA" id="ARBA00018587"/>
    </source>
</evidence>
<dbReference type="PANTHER" id="PTHR11817">
    <property type="entry name" value="PYRUVATE KINASE"/>
    <property type="match status" value="1"/>
</dbReference>
<dbReference type="GO" id="GO:0005524">
    <property type="term" value="F:ATP binding"/>
    <property type="evidence" value="ECO:0007669"/>
    <property type="project" value="UniProtKB-KW"/>
</dbReference>
<dbReference type="PROSITE" id="PS00110">
    <property type="entry name" value="PYRUVATE_KINASE"/>
    <property type="match status" value="1"/>
</dbReference>
<dbReference type="FunFam" id="2.40.33.10:FF:000001">
    <property type="entry name" value="Pyruvate kinase"/>
    <property type="match status" value="1"/>
</dbReference>
<comment type="similarity">
    <text evidence="4 16">Belongs to the pyruvate kinase family.</text>
</comment>
<dbReference type="GO" id="GO:0030955">
    <property type="term" value="F:potassium ion binding"/>
    <property type="evidence" value="ECO:0007669"/>
    <property type="project" value="UniProtKB-UniRule"/>
</dbReference>
<keyword evidence="13 16" id="KW-0324">Glycolysis</keyword>
<evidence type="ECO:0000256" key="16">
    <source>
        <dbReference type="RuleBase" id="RU000504"/>
    </source>
</evidence>
<evidence type="ECO:0000313" key="19">
    <source>
        <dbReference type="EMBL" id="NJB96391.1"/>
    </source>
</evidence>
<dbReference type="NCBIfam" id="TIGR01064">
    <property type="entry name" value="pyruv_kin"/>
    <property type="match status" value="1"/>
</dbReference>
<accession>A0A7X6BBZ6</accession>
<dbReference type="GO" id="GO:0016301">
    <property type="term" value="F:kinase activity"/>
    <property type="evidence" value="ECO:0007669"/>
    <property type="project" value="UniProtKB-KW"/>
</dbReference>
<comment type="pathway">
    <text evidence="3 16">Carbohydrate degradation; glycolysis; pyruvate from D-glyceraldehyde 3-phosphate: step 5/5.</text>
</comment>
<organism evidence="19 20">
    <name type="scientific">Sphingomonas trueperi</name>
    <dbReference type="NCBI Taxonomy" id="53317"/>
    <lineage>
        <taxon>Bacteria</taxon>
        <taxon>Pseudomonadati</taxon>
        <taxon>Pseudomonadota</taxon>
        <taxon>Alphaproteobacteria</taxon>
        <taxon>Sphingomonadales</taxon>
        <taxon>Sphingomonadaceae</taxon>
        <taxon>Sphingomonas</taxon>
    </lineage>
</organism>
<protein>
    <recommendedName>
        <fullName evidence="6 15">Pyruvate kinase</fullName>
        <ecNumber evidence="5 15">2.7.1.40</ecNumber>
    </recommendedName>
</protein>
<name>A0A7X6BBZ6_9SPHN</name>
<dbReference type="RefSeq" id="WP_125978014.1">
    <property type="nucleotide sequence ID" value="NZ_BAAADY010000030.1"/>
</dbReference>
<keyword evidence="10 16" id="KW-0418">Kinase</keyword>
<comment type="cofactor">
    <cofactor evidence="2">
        <name>K(+)</name>
        <dbReference type="ChEBI" id="CHEBI:29103"/>
    </cofactor>
</comment>
<evidence type="ECO:0000256" key="1">
    <source>
        <dbReference type="ARBA" id="ARBA00001946"/>
    </source>
</evidence>
<feature type="domain" description="Pyruvate kinase barrel" evidence="17">
    <location>
        <begin position="10"/>
        <end position="327"/>
    </location>
</feature>
<evidence type="ECO:0000256" key="11">
    <source>
        <dbReference type="ARBA" id="ARBA00022840"/>
    </source>
</evidence>
<evidence type="ECO:0000256" key="15">
    <source>
        <dbReference type="NCBIfam" id="TIGR01064"/>
    </source>
</evidence>
<gene>
    <name evidence="19" type="ORF">GGR89_000691</name>
</gene>
<evidence type="ECO:0000256" key="8">
    <source>
        <dbReference type="ARBA" id="ARBA00022723"/>
    </source>
</evidence>
<dbReference type="InterPro" id="IPR011037">
    <property type="entry name" value="Pyrv_Knase-like_insert_dom_sf"/>
</dbReference>
<evidence type="ECO:0000256" key="2">
    <source>
        <dbReference type="ARBA" id="ARBA00001958"/>
    </source>
</evidence>
<dbReference type="EMBL" id="JAATJB010000002">
    <property type="protein sequence ID" value="NJB96391.1"/>
    <property type="molecule type" value="Genomic_DNA"/>
</dbReference>
<keyword evidence="11" id="KW-0067">ATP-binding</keyword>
<dbReference type="Gene3D" id="3.20.20.60">
    <property type="entry name" value="Phosphoenolpyruvate-binding domains"/>
    <property type="match status" value="1"/>
</dbReference>
<dbReference type="GO" id="GO:0000287">
    <property type="term" value="F:magnesium ion binding"/>
    <property type="evidence" value="ECO:0007669"/>
    <property type="project" value="UniProtKB-UniRule"/>
</dbReference>
<evidence type="ECO:0000256" key="13">
    <source>
        <dbReference type="ARBA" id="ARBA00023152"/>
    </source>
</evidence>
<dbReference type="SUPFAM" id="SSF50800">
    <property type="entry name" value="PK beta-barrel domain-like"/>
    <property type="match status" value="1"/>
</dbReference>
<dbReference type="InterPro" id="IPR036918">
    <property type="entry name" value="Pyrv_Knase_C_sf"/>
</dbReference>
<comment type="cofactor">
    <cofactor evidence="1">
        <name>Mg(2+)</name>
        <dbReference type="ChEBI" id="CHEBI:18420"/>
    </cofactor>
</comment>
<evidence type="ECO:0000256" key="9">
    <source>
        <dbReference type="ARBA" id="ARBA00022741"/>
    </source>
</evidence>
<keyword evidence="7 16" id="KW-0808">Transferase</keyword>
<keyword evidence="12 16" id="KW-0460">Magnesium</keyword>
<dbReference type="InterPro" id="IPR018209">
    <property type="entry name" value="Pyrv_Knase_AS"/>
</dbReference>
<dbReference type="Proteomes" id="UP000531251">
    <property type="component" value="Unassembled WGS sequence"/>
</dbReference>
<dbReference type="GO" id="GO:0004743">
    <property type="term" value="F:pyruvate kinase activity"/>
    <property type="evidence" value="ECO:0007669"/>
    <property type="project" value="UniProtKB-UniRule"/>
</dbReference>
<dbReference type="NCBIfam" id="NF004978">
    <property type="entry name" value="PRK06354.1"/>
    <property type="match status" value="1"/>
</dbReference>
<comment type="catalytic activity">
    <reaction evidence="16">
        <text>pyruvate + ATP = phosphoenolpyruvate + ADP + H(+)</text>
        <dbReference type="Rhea" id="RHEA:18157"/>
        <dbReference type="ChEBI" id="CHEBI:15361"/>
        <dbReference type="ChEBI" id="CHEBI:15378"/>
        <dbReference type="ChEBI" id="CHEBI:30616"/>
        <dbReference type="ChEBI" id="CHEBI:58702"/>
        <dbReference type="ChEBI" id="CHEBI:456216"/>
        <dbReference type="EC" id="2.7.1.40"/>
    </reaction>
</comment>
<dbReference type="SUPFAM" id="SSF52935">
    <property type="entry name" value="PK C-terminal domain-like"/>
    <property type="match status" value="1"/>
</dbReference>
<evidence type="ECO:0000313" key="20">
    <source>
        <dbReference type="Proteomes" id="UP000531251"/>
    </source>
</evidence>
<evidence type="ECO:0000259" key="17">
    <source>
        <dbReference type="Pfam" id="PF00224"/>
    </source>
</evidence>